<accession>A0A1T4W4K0</accession>
<dbReference type="PROSITE" id="PS51186">
    <property type="entry name" value="GNAT"/>
    <property type="match status" value="1"/>
</dbReference>
<dbReference type="CDD" id="cd04301">
    <property type="entry name" value="NAT_SF"/>
    <property type="match status" value="2"/>
</dbReference>
<dbReference type="OrthoDB" id="9797806at2"/>
<feature type="domain" description="N-acetyltransferase" evidence="1">
    <location>
        <begin position="155"/>
        <end position="299"/>
    </location>
</feature>
<name>A0A1T4W4K0_9FIRM</name>
<dbReference type="Gene3D" id="3.40.630.30">
    <property type="match status" value="2"/>
</dbReference>
<evidence type="ECO:0000259" key="1">
    <source>
        <dbReference type="PROSITE" id="PS51186"/>
    </source>
</evidence>
<proteinExistence type="predicted"/>
<reference evidence="2 3" key="1">
    <citation type="submission" date="2017-02" db="EMBL/GenBank/DDBJ databases">
        <authorList>
            <person name="Peterson S.W."/>
        </authorList>
    </citation>
    <scope>NUCLEOTIDE SEQUENCE [LARGE SCALE GENOMIC DNA]</scope>
    <source>
        <strain evidence="2 3">ATCC 35992</strain>
    </source>
</reference>
<dbReference type="AlphaFoldDB" id="A0A1T4W4K0"/>
<organism evidence="2 3">
    <name type="scientific">Eubacterium uniforme</name>
    <dbReference type="NCBI Taxonomy" id="39495"/>
    <lineage>
        <taxon>Bacteria</taxon>
        <taxon>Bacillati</taxon>
        <taxon>Bacillota</taxon>
        <taxon>Clostridia</taxon>
        <taxon>Eubacteriales</taxon>
        <taxon>Eubacteriaceae</taxon>
        <taxon>Eubacterium</taxon>
    </lineage>
</organism>
<dbReference type="PANTHER" id="PTHR43259">
    <property type="entry name" value="SPT10P"/>
    <property type="match status" value="1"/>
</dbReference>
<dbReference type="Pfam" id="PF00583">
    <property type="entry name" value="Acetyltransf_1"/>
    <property type="match status" value="2"/>
</dbReference>
<dbReference type="RefSeq" id="WP_078767139.1">
    <property type="nucleotide sequence ID" value="NZ_FUXZ01000018.1"/>
</dbReference>
<protein>
    <submittedName>
        <fullName evidence="2">Acetyltransferase (GNAT) family protein</fullName>
    </submittedName>
</protein>
<keyword evidence="2" id="KW-0808">Transferase</keyword>
<dbReference type="EMBL" id="FUXZ01000018">
    <property type="protein sequence ID" value="SKA72254.1"/>
    <property type="molecule type" value="Genomic_DNA"/>
</dbReference>
<evidence type="ECO:0000313" key="3">
    <source>
        <dbReference type="Proteomes" id="UP000190814"/>
    </source>
</evidence>
<dbReference type="InterPro" id="IPR052829">
    <property type="entry name" value="N-acetyltransferase_domain"/>
</dbReference>
<dbReference type="GO" id="GO:0016747">
    <property type="term" value="F:acyltransferase activity, transferring groups other than amino-acyl groups"/>
    <property type="evidence" value="ECO:0007669"/>
    <property type="project" value="InterPro"/>
</dbReference>
<evidence type="ECO:0000313" key="2">
    <source>
        <dbReference type="EMBL" id="SKA72254.1"/>
    </source>
</evidence>
<dbReference type="InterPro" id="IPR000182">
    <property type="entry name" value="GNAT_dom"/>
</dbReference>
<sequence length="300" mass="34663">MNIIKSNKLTEKNIKDIEILESKCRETDGDNLLVYADEDDNIYPQFNCFYMMYELNSSNNDNTKIIKVENLPDNSKLIGFLSVFQPDGYCPYVYAMVDPEHRKQGIFKELYECFMKEFNYFKFESMSFPTNKNNETAISILKRMDAYKYSTEYILEYDLISSETATNSKPNNTPTFDNKTKASLTLSSSTTEDSDIVYYLEDYALGHFKRTIGSLLITIDGDTACLSHFEISKSKRNKGYGRKMLNLLCEELRTKNISKILLQVTSNNPAALHLYTSYGFTVQSELDYYNIDVNIQSMNI</sequence>
<dbReference type="InterPro" id="IPR016181">
    <property type="entry name" value="Acyl_CoA_acyltransferase"/>
</dbReference>
<keyword evidence="3" id="KW-1185">Reference proteome</keyword>
<gene>
    <name evidence="2" type="ORF">SAMN02745111_02314</name>
</gene>
<dbReference type="Proteomes" id="UP000190814">
    <property type="component" value="Unassembled WGS sequence"/>
</dbReference>
<dbReference type="PANTHER" id="PTHR43259:SF1">
    <property type="entry name" value="N-ACETYLTRANSFERASE DOMAIN-CONTAINING PROTEIN"/>
    <property type="match status" value="1"/>
</dbReference>
<dbReference type="SUPFAM" id="SSF55729">
    <property type="entry name" value="Acyl-CoA N-acyltransferases (Nat)"/>
    <property type="match status" value="2"/>
</dbReference>